<evidence type="ECO:0000256" key="4">
    <source>
        <dbReference type="SAM" id="MobiDB-lite"/>
    </source>
</evidence>
<accession>A0A2A2KHJ9</accession>
<reference evidence="5 6" key="1">
    <citation type="journal article" date="2017" name="Curr. Biol.">
        <title>Genome architecture and evolution of a unichromosomal asexual nematode.</title>
        <authorList>
            <person name="Fradin H."/>
            <person name="Zegar C."/>
            <person name="Gutwein M."/>
            <person name="Lucas J."/>
            <person name="Kovtun M."/>
            <person name="Corcoran D."/>
            <person name="Baugh L.R."/>
            <person name="Kiontke K."/>
            <person name="Gunsalus K."/>
            <person name="Fitch D.H."/>
            <person name="Piano F."/>
        </authorList>
    </citation>
    <scope>NUCLEOTIDE SEQUENCE [LARGE SCALE GENOMIC DNA]</scope>
    <source>
        <strain evidence="5">PF1309</strain>
    </source>
</reference>
<evidence type="ECO:0000313" key="6">
    <source>
        <dbReference type="Proteomes" id="UP000218231"/>
    </source>
</evidence>
<feature type="region of interest" description="Disordered" evidence="4">
    <location>
        <begin position="81"/>
        <end position="110"/>
    </location>
</feature>
<proteinExistence type="predicted"/>
<comment type="caution">
    <text evidence="5">The sequence shown here is derived from an EMBL/GenBank/DDBJ whole genome shotgun (WGS) entry which is preliminary data.</text>
</comment>
<dbReference type="Proteomes" id="UP000218231">
    <property type="component" value="Unassembled WGS sequence"/>
</dbReference>
<keyword evidence="3" id="KW-0998">Cell outer membrane</keyword>
<sequence length="110" mass="11936">MVGGGKAVNSGVGCQFRANNGLGLGNWLDGVDDDYAMLASKTGLHSKTTTRLQGMYAATRLSVTDPLSLILGVRSTDYSATTVSVNDRRERQRHQGRADPWPELRNRDQG</sequence>
<protein>
    <submittedName>
        <fullName evidence="5">Uncharacterized protein</fullName>
    </submittedName>
</protein>
<name>A0A2A2KHJ9_9BILA</name>
<keyword evidence="6" id="KW-1185">Reference proteome</keyword>
<organism evidence="5 6">
    <name type="scientific">Diploscapter pachys</name>
    <dbReference type="NCBI Taxonomy" id="2018661"/>
    <lineage>
        <taxon>Eukaryota</taxon>
        <taxon>Metazoa</taxon>
        <taxon>Ecdysozoa</taxon>
        <taxon>Nematoda</taxon>
        <taxon>Chromadorea</taxon>
        <taxon>Rhabditida</taxon>
        <taxon>Rhabditina</taxon>
        <taxon>Rhabditomorpha</taxon>
        <taxon>Rhabditoidea</taxon>
        <taxon>Rhabditidae</taxon>
        <taxon>Diploscapter</taxon>
    </lineage>
</organism>
<evidence type="ECO:0000256" key="2">
    <source>
        <dbReference type="ARBA" id="ARBA00023136"/>
    </source>
</evidence>
<dbReference type="AlphaFoldDB" id="A0A2A2KHJ9"/>
<dbReference type="EMBL" id="LIAE01008626">
    <property type="protein sequence ID" value="PAV73358.1"/>
    <property type="molecule type" value="Genomic_DNA"/>
</dbReference>
<comment type="subcellular location">
    <subcellularLocation>
        <location evidence="1">Cell outer membrane</location>
    </subcellularLocation>
</comment>
<gene>
    <name evidence="5" type="ORF">WR25_21632</name>
</gene>
<evidence type="ECO:0000256" key="3">
    <source>
        <dbReference type="ARBA" id="ARBA00023237"/>
    </source>
</evidence>
<keyword evidence="2" id="KW-0472">Membrane</keyword>
<evidence type="ECO:0000256" key="1">
    <source>
        <dbReference type="ARBA" id="ARBA00004442"/>
    </source>
</evidence>
<evidence type="ECO:0000313" key="5">
    <source>
        <dbReference type="EMBL" id="PAV73358.1"/>
    </source>
</evidence>
<dbReference type="InterPro" id="IPR036942">
    <property type="entry name" value="Beta-barrel_TonB_sf"/>
</dbReference>
<dbReference type="Gene3D" id="2.40.170.20">
    <property type="entry name" value="TonB-dependent receptor, beta-barrel domain"/>
    <property type="match status" value="1"/>
</dbReference>
<feature type="compositionally biased region" description="Basic and acidic residues" evidence="4">
    <location>
        <begin position="96"/>
        <end position="110"/>
    </location>
</feature>